<protein>
    <submittedName>
        <fullName evidence="2">Uncharacterized protein</fullName>
    </submittedName>
</protein>
<evidence type="ECO:0000256" key="1">
    <source>
        <dbReference type="SAM" id="MobiDB-lite"/>
    </source>
</evidence>
<dbReference type="EMBL" id="JANPWB010000002">
    <property type="protein sequence ID" value="KAJ1207515.1"/>
    <property type="molecule type" value="Genomic_DNA"/>
</dbReference>
<evidence type="ECO:0000313" key="3">
    <source>
        <dbReference type="Proteomes" id="UP001066276"/>
    </source>
</evidence>
<proteinExistence type="predicted"/>
<evidence type="ECO:0000313" key="2">
    <source>
        <dbReference type="EMBL" id="KAJ1207515.1"/>
    </source>
</evidence>
<comment type="caution">
    <text evidence="2">The sequence shown here is derived from an EMBL/GenBank/DDBJ whole genome shotgun (WGS) entry which is preliminary data.</text>
</comment>
<sequence>MLLGLLRRSCSHTAGDQCLTVAVCRVAQRSSSTNGTGVCRGSPHLPRAVRAPGILPGAIGAWFCGVAVATQERHGPNCRRVQASQSPARRILSVEAEDGCRCCRALPGVTSGLEPPAAGTRLETASDGGFRGQAETESTVPGPGSG</sequence>
<organism evidence="2 3">
    <name type="scientific">Pleurodeles waltl</name>
    <name type="common">Iberian ribbed newt</name>
    <dbReference type="NCBI Taxonomy" id="8319"/>
    <lineage>
        <taxon>Eukaryota</taxon>
        <taxon>Metazoa</taxon>
        <taxon>Chordata</taxon>
        <taxon>Craniata</taxon>
        <taxon>Vertebrata</taxon>
        <taxon>Euteleostomi</taxon>
        <taxon>Amphibia</taxon>
        <taxon>Batrachia</taxon>
        <taxon>Caudata</taxon>
        <taxon>Salamandroidea</taxon>
        <taxon>Salamandridae</taxon>
        <taxon>Pleurodelinae</taxon>
        <taxon>Pleurodeles</taxon>
    </lineage>
</organism>
<dbReference type="Proteomes" id="UP001066276">
    <property type="component" value="Chromosome 1_2"/>
</dbReference>
<dbReference type="AlphaFoldDB" id="A0AAV7W0M8"/>
<gene>
    <name evidence="2" type="ORF">NDU88_002906</name>
</gene>
<accession>A0AAV7W0M8</accession>
<reference evidence="2" key="1">
    <citation type="journal article" date="2022" name="bioRxiv">
        <title>Sequencing and chromosome-scale assembly of the giantPleurodeles waltlgenome.</title>
        <authorList>
            <person name="Brown T."/>
            <person name="Elewa A."/>
            <person name="Iarovenko S."/>
            <person name="Subramanian E."/>
            <person name="Araus A.J."/>
            <person name="Petzold A."/>
            <person name="Susuki M."/>
            <person name="Suzuki K.-i.T."/>
            <person name="Hayashi T."/>
            <person name="Toyoda A."/>
            <person name="Oliveira C."/>
            <person name="Osipova E."/>
            <person name="Leigh N.D."/>
            <person name="Simon A."/>
            <person name="Yun M.H."/>
        </authorList>
    </citation>
    <scope>NUCLEOTIDE SEQUENCE</scope>
    <source>
        <strain evidence="2">20211129_DDA</strain>
        <tissue evidence="2">Liver</tissue>
    </source>
</reference>
<feature type="region of interest" description="Disordered" evidence="1">
    <location>
        <begin position="113"/>
        <end position="146"/>
    </location>
</feature>
<keyword evidence="3" id="KW-1185">Reference proteome</keyword>
<name>A0AAV7W0M8_PLEWA</name>